<evidence type="ECO:0000313" key="10">
    <source>
        <dbReference type="EMBL" id="QEC50559.1"/>
    </source>
</evidence>
<evidence type="ECO:0000256" key="8">
    <source>
        <dbReference type="SAM" id="MobiDB-lite"/>
    </source>
</evidence>
<keyword evidence="5 9" id="KW-0812">Transmembrane</keyword>
<feature type="transmembrane region" description="Helical" evidence="9">
    <location>
        <begin position="315"/>
        <end position="333"/>
    </location>
</feature>
<dbReference type="RefSeq" id="WP_146923311.1">
    <property type="nucleotide sequence ID" value="NZ_CP042430.1"/>
</dbReference>
<dbReference type="GO" id="GO:0005886">
    <property type="term" value="C:plasma membrane"/>
    <property type="evidence" value="ECO:0007669"/>
    <property type="project" value="UniProtKB-SubCell"/>
</dbReference>
<feature type="transmembrane region" description="Helical" evidence="9">
    <location>
        <begin position="184"/>
        <end position="207"/>
    </location>
</feature>
<sequence length="375" mass="38100">MSEVATSSAHGGPGAAGDEPRLSTVGNLVRLSRVDRFGAVYVLVAIVVLFSALAPDTFPTWDTAKSILNENATIAIIALALVVPLSTGVFDLSIGNVVALITVTVAWLVVEKHVGIGLALVIAVAMGVCVGAINALIVVGVGIDSFIATLGSGAVLQAVNLLISNEETVTSPHLNTELGKIATANVAGIQVPVLVAIAVALVLWWLLEHTVTGRRLYATGFNPEAARLAGVRTKRLRSMGLLVSAFVAGIAGIMVVARVGAGSPDVGPSYLLDAFAAAFLGATQIRNGRFNAWGTIIAVLVLGAGTNGLTQIGAAAWTLQMYTGVVLLAALALTRIERTQIRAGKATPHGGLTAGATDVPGEGGSGDGDTAVPAR</sequence>
<accession>A0A5B8UBH1</accession>
<feature type="transmembrane region" description="Helical" evidence="9">
    <location>
        <begin position="267"/>
        <end position="283"/>
    </location>
</feature>
<evidence type="ECO:0000256" key="7">
    <source>
        <dbReference type="ARBA" id="ARBA00023136"/>
    </source>
</evidence>
<dbReference type="InterPro" id="IPR001851">
    <property type="entry name" value="ABC_transp_permease"/>
</dbReference>
<reference evidence="10 11" key="1">
    <citation type="journal article" date="2018" name="J. Microbiol.">
        <title>Baekduia soli gen. nov., sp. nov., a novel bacterium isolated from the soil of Baekdu Mountain and proposal of a novel family name, Baekduiaceae fam. nov.</title>
        <authorList>
            <person name="An D.S."/>
            <person name="Siddiqi M.Z."/>
            <person name="Kim K.H."/>
            <person name="Yu H.S."/>
            <person name="Im W.T."/>
        </authorList>
    </citation>
    <scope>NUCLEOTIDE SEQUENCE [LARGE SCALE GENOMIC DNA]</scope>
    <source>
        <strain evidence="10 11">BR7-21</strain>
    </source>
</reference>
<feature type="transmembrane region" description="Helical" evidence="9">
    <location>
        <begin position="92"/>
        <end position="110"/>
    </location>
</feature>
<dbReference type="AlphaFoldDB" id="A0A5B8UBH1"/>
<evidence type="ECO:0000256" key="2">
    <source>
        <dbReference type="ARBA" id="ARBA00022448"/>
    </source>
</evidence>
<evidence type="ECO:0000256" key="4">
    <source>
        <dbReference type="ARBA" id="ARBA00022519"/>
    </source>
</evidence>
<dbReference type="PANTHER" id="PTHR32196:SF21">
    <property type="entry name" value="ABC TRANSPORTER PERMEASE PROTEIN YPHD-RELATED"/>
    <property type="match status" value="1"/>
</dbReference>
<dbReference type="KEGG" id="bsol:FSW04_25215"/>
<name>A0A5B8UBH1_9ACTN</name>
<evidence type="ECO:0000256" key="9">
    <source>
        <dbReference type="SAM" id="Phobius"/>
    </source>
</evidence>
<feature type="transmembrane region" description="Helical" evidence="9">
    <location>
        <begin position="116"/>
        <end position="139"/>
    </location>
</feature>
<dbReference type="CDD" id="cd06579">
    <property type="entry name" value="TM_PBP1_transp_AraH_like"/>
    <property type="match status" value="1"/>
</dbReference>
<keyword evidence="4" id="KW-0997">Cell inner membrane</keyword>
<dbReference type="PANTHER" id="PTHR32196">
    <property type="entry name" value="ABC TRANSPORTER PERMEASE PROTEIN YPHD-RELATED-RELATED"/>
    <property type="match status" value="1"/>
</dbReference>
<evidence type="ECO:0000256" key="6">
    <source>
        <dbReference type="ARBA" id="ARBA00022989"/>
    </source>
</evidence>
<gene>
    <name evidence="10" type="ORF">FSW04_25215</name>
</gene>
<dbReference type="Pfam" id="PF02653">
    <property type="entry name" value="BPD_transp_2"/>
    <property type="match status" value="1"/>
</dbReference>
<feature type="transmembrane region" description="Helical" evidence="9">
    <location>
        <begin position="290"/>
        <end position="309"/>
    </location>
</feature>
<keyword evidence="6 9" id="KW-1133">Transmembrane helix</keyword>
<evidence type="ECO:0000256" key="5">
    <source>
        <dbReference type="ARBA" id="ARBA00022692"/>
    </source>
</evidence>
<dbReference type="EMBL" id="CP042430">
    <property type="protein sequence ID" value="QEC50559.1"/>
    <property type="molecule type" value="Genomic_DNA"/>
</dbReference>
<keyword evidence="11" id="KW-1185">Reference proteome</keyword>
<dbReference type="GO" id="GO:0022857">
    <property type="term" value="F:transmembrane transporter activity"/>
    <property type="evidence" value="ECO:0007669"/>
    <property type="project" value="InterPro"/>
</dbReference>
<protein>
    <submittedName>
        <fullName evidence="10">ABC transporter permease</fullName>
    </submittedName>
</protein>
<evidence type="ECO:0000256" key="1">
    <source>
        <dbReference type="ARBA" id="ARBA00004651"/>
    </source>
</evidence>
<proteinExistence type="predicted"/>
<comment type="subcellular location">
    <subcellularLocation>
        <location evidence="1">Cell membrane</location>
        <topology evidence="1">Multi-pass membrane protein</topology>
    </subcellularLocation>
</comment>
<keyword evidence="7 9" id="KW-0472">Membrane</keyword>
<feature type="transmembrane region" description="Helical" evidence="9">
    <location>
        <begin position="37"/>
        <end position="55"/>
    </location>
</feature>
<dbReference type="OrthoDB" id="3468954at2"/>
<organism evidence="10 11">
    <name type="scientific">Baekduia soli</name>
    <dbReference type="NCBI Taxonomy" id="496014"/>
    <lineage>
        <taxon>Bacteria</taxon>
        <taxon>Bacillati</taxon>
        <taxon>Actinomycetota</taxon>
        <taxon>Thermoleophilia</taxon>
        <taxon>Solirubrobacterales</taxon>
        <taxon>Baekduiaceae</taxon>
        <taxon>Baekduia</taxon>
    </lineage>
</organism>
<feature type="region of interest" description="Disordered" evidence="8">
    <location>
        <begin position="347"/>
        <end position="375"/>
    </location>
</feature>
<feature type="transmembrane region" description="Helical" evidence="9">
    <location>
        <begin position="241"/>
        <end position="261"/>
    </location>
</feature>
<dbReference type="Proteomes" id="UP000321805">
    <property type="component" value="Chromosome"/>
</dbReference>
<keyword evidence="2" id="KW-0813">Transport</keyword>
<evidence type="ECO:0000313" key="11">
    <source>
        <dbReference type="Proteomes" id="UP000321805"/>
    </source>
</evidence>
<keyword evidence="3" id="KW-1003">Cell membrane</keyword>
<evidence type="ECO:0000256" key="3">
    <source>
        <dbReference type="ARBA" id="ARBA00022475"/>
    </source>
</evidence>